<proteinExistence type="predicted"/>
<sequence>MTETATFEGPEVHERSGIRSTRNTRAMCSPLGWRRSPTASSFIVVGRPTFAGYSSIEPVPPSTAGNGMKPTLSMPIWFAVSSFIDSRIQLPCVVDAHQLMRVK</sequence>
<evidence type="ECO:0000313" key="3">
    <source>
        <dbReference type="Proteomes" id="UP000266915"/>
    </source>
</evidence>
<reference evidence="2 3" key="1">
    <citation type="submission" date="2018-11" db="EMBL/GenBank/DDBJ databases">
        <title>Sequencing the genomes of 1000 actinobacteria strains.</title>
        <authorList>
            <person name="Klenk H.-P."/>
        </authorList>
    </citation>
    <scope>NUCLEOTIDE SEQUENCE [LARGE SCALE GENOMIC DNA]</scope>
    <source>
        <strain evidence="2 3">DSM 14012</strain>
    </source>
</reference>
<evidence type="ECO:0000313" key="2">
    <source>
        <dbReference type="EMBL" id="ROR80363.1"/>
    </source>
</evidence>
<dbReference type="EMBL" id="RKHL01000001">
    <property type="protein sequence ID" value="ROR80363.1"/>
    <property type="molecule type" value="Genomic_DNA"/>
</dbReference>
<feature type="region of interest" description="Disordered" evidence="1">
    <location>
        <begin position="1"/>
        <end position="23"/>
    </location>
</feature>
<dbReference type="Proteomes" id="UP000266915">
    <property type="component" value="Unassembled WGS sequence"/>
</dbReference>
<dbReference type="AlphaFoldDB" id="A0A3N2BYT2"/>
<comment type="caution">
    <text evidence="2">The sequence shown here is derived from an EMBL/GenBank/DDBJ whole genome shotgun (WGS) entry which is preliminary data.</text>
</comment>
<protein>
    <submittedName>
        <fullName evidence="2">Uncharacterized protein</fullName>
    </submittedName>
</protein>
<name>A0A3N2BYT2_9MICO</name>
<organism evidence="2 3">
    <name type="scientific">Plantibacter flavus</name>
    <dbReference type="NCBI Taxonomy" id="150123"/>
    <lineage>
        <taxon>Bacteria</taxon>
        <taxon>Bacillati</taxon>
        <taxon>Actinomycetota</taxon>
        <taxon>Actinomycetes</taxon>
        <taxon>Micrococcales</taxon>
        <taxon>Microbacteriaceae</taxon>
        <taxon>Plantibacter</taxon>
    </lineage>
</organism>
<keyword evidence="3" id="KW-1185">Reference proteome</keyword>
<accession>A0A3N2BYT2</accession>
<gene>
    <name evidence="2" type="ORF">EDD42_0404</name>
</gene>
<dbReference type="RefSeq" id="WP_143736458.1">
    <property type="nucleotide sequence ID" value="NZ_FXAP01000003.1"/>
</dbReference>
<evidence type="ECO:0000256" key="1">
    <source>
        <dbReference type="SAM" id="MobiDB-lite"/>
    </source>
</evidence>